<dbReference type="PANTHER" id="PTHR23028:SF53">
    <property type="entry name" value="ACYL_TRANSF_3 DOMAIN-CONTAINING PROTEIN"/>
    <property type="match status" value="1"/>
</dbReference>
<dbReference type="GO" id="GO:0016020">
    <property type="term" value="C:membrane"/>
    <property type="evidence" value="ECO:0007669"/>
    <property type="project" value="TreeGrafter"/>
</dbReference>
<keyword evidence="4" id="KW-1185">Reference proteome</keyword>
<protein>
    <submittedName>
        <fullName evidence="3">Putative acyltransferase</fullName>
    </submittedName>
</protein>
<sequence length="369" mass="42000">MTRMPGLDLLRAIAIVWVMLFHSFIVGGLGDDWSWLSKYGWMGVDIFFVLSGYLIGSQVLQRLRDHGRLGFGDFYLRRAFRILPAFWVVLAIYVLLPSWREVDGMEPWWKFAAFIYNLDVDYNAHAAFSHAWSLCVEEHFYLLFPLLAMGLFRRNSTLLVIATIAFVLLGGIALRSAIWLHDDALKPDRNWFIEDLYYPTWCRLDGLLVGVALAAMKVFRPQWWLRLRSQANVALLIGLVGVVVSFWLHAQRDGLLANSIGWPLLALSFGLLVFAAAERDSWIGRWHAPGAGWIAAISYSLYLSHKLVMHGVSVMIDGRVHGFAAFMLYALAILAAGALLHVAAERPGLRLREFMLMKLRTTPEFRMIQ</sequence>
<feature type="transmembrane region" description="Helical" evidence="1">
    <location>
        <begin position="255"/>
        <end position="274"/>
    </location>
</feature>
<feature type="transmembrane region" description="Helical" evidence="1">
    <location>
        <begin position="198"/>
        <end position="219"/>
    </location>
</feature>
<feature type="transmembrane region" description="Helical" evidence="1">
    <location>
        <begin position="80"/>
        <end position="99"/>
    </location>
</feature>
<dbReference type="EMBL" id="NPZB01000001">
    <property type="protein sequence ID" value="PNS08881.1"/>
    <property type="molecule type" value="Genomic_DNA"/>
</dbReference>
<proteinExistence type="predicted"/>
<keyword evidence="3" id="KW-0012">Acyltransferase</keyword>
<accession>A0A2K1Q1H0</accession>
<gene>
    <name evidence="3" type="ORF">Lysil_0510</name>
</gene>
<feature type="transmembrane region" description="Helical" evidence="1">
    <location>
        <begin position="231"/>
        <end position="249"/>
    </location>
</feature>
<evidence type="ECO:0000259" key="2">
    <source>
        <dbReference type="Pfam" id="PF01757"/>
    </source>
</evidence>
<dbReference type="PANTHER" id="PTHR23028">
    <property type="entry name" value="ACETYLTRANSFERASE"/>
    <property type="match status" value="1"/>
</dbReference>
<dbReference type="GO" id="GO:0009103">
    <property type="term" value="P:lipopolysaccharide biosynthetic process"/>
    <property type="evidence" value="ECO:0007669"/>
    <property type="project" value="TreeGrafter"/>
</dbReference>
<feature type="transmembrane region" description="Helical" evidence="1">
    <location>
        <begin position="12"/>
        <end position="29"/>
    </location>
</feature>
<dbReference type="OrthoDB" id="9767863at2"/>
<dbReference type="Pfam" id="PF01757">
    <property type="entry name" value="Acyl_transf_3"/>
    <property type="match status" value="1"/>
</dbReference>
<keyword evidence="1" id="KW-1133">Transmembrane helix</keyword>
<keyword evidence="3" id="KW-0808">Transferase</keyword>
<evidence type="ECO:0000256" key="1">
    <source>
        <dbReference type="SAM" id="Phobius"/>
    </source>
</evidence>
<keyword evidence="1" id="KW-0472">Membrane</keyword>
<dbReference type="InterPro" id="IPR050879">
    <property type="entry name" value="Acyltransferase_3"/>
</dbReference>
<dbReference type="RefSeq" id="WP_103074011.1">
    <property type="nucleotide sequence ID" value="NZ_NPZB01000001.1"/>
</dbReference>
<feature type="transmembrane region" description="Helical" evidence="1">
    <location>
        <begin position="323"/>
        <end position="344"/>
    </location>
</feature>
<name>A0A2K1Q1H0_9GAMM</name>
<dbReference type="InterPro" id="IPR002656">
    <property type="entry name" value="Acyl_transf_3_dom"/>
</dbReference>
<feature type="transmembrane region" description="Helical" evidence="1">
    <location>
        <begin position="131"/>
        <end position="151"/>
    </location>
</feature>
<dbReference type="AlphaFoldDB" id="A0A2K1Q1H0"/>
<keyword evidence="1" id="KW-0812">Transmembrane</keyword>
<dbReference type="GO" id="GO:0016747">
    <property type="term" value="F:acyltransferase activity, transferring groups other than amino-acyl groups"/>
    <property type="evidence" value="ECO:0007669"/>
    <property type="project" value="InterPro"/>
</dbReference>
<organism evidence="3 4">
    <name type="scientific">Solilutibacter silvestris</name>
    <dbReference type="NCBI Taxonomy" id="1645665"/>
    <lineage>
        <taxon>Bacteria</taxon>
        <taxon>Pseudomonadati</taxon>
        <taxon>Pseudomonadota</taxon>
        <taxon>Gammaproteobacteria</taxon>
        <taxon>Lysobacterales</taxon>
        <taxon>Lysobacteraceae</taxon>
        <taxon>Solilutibacter</taxon>
    </lineage>
</organism>
<feature type="transmembrane region" description="Helical" evidence="1">
    <location>
        <begin position="41"/>
        <end position="60"/>
    </location>
</feature>
<feature type="transmembrane region" description="Helical" evidence="1">
    <location>
        <begin position="286"/>
        <end position="303"/>
    </location>
</feature>
<comment type="caution">
    <text evidence="3">The sequence shown here is derived from an EMBL/GenBank/DDBJ whole genome shotgun (WGS) entry which is preliminary data.</text>
</comment>
<feature type="domain" description="Acyltransferase 3" evidence="2">
    <location>
        <begin position="5"/>
        <end position="340"/>
    </location>
</feature>
<evidence type="ECO:0000313" key="3">
    <source>
        <dbReference type="EMBL" id="PNS08881.1"/>
    </source>
</evidence>
<dbReference type="Proteomes" id="UP000236220">
    <property type="component" value="Unassembled WGS sequence"/>
</dbReference>
<evidence type="ECO:0000313" key="4">
    <source>
        <dbReference type="Proteomes" id="UP000236220"/>
    </source>
</evidence>
<feature type="transmembrane region" description="Helical" evidence="1">
    <location>
        <begin position="158"/>
        <end position="178"/>
    </location>
</feature>
<reference evidence="3 4" key="1">
    <citation type="submission" date="2017-08" db="EMBL/GenBank/DDBJ databases">
        <title>Lysobacter sylvestris genome.</title>
        <authorList>
            <person name="Zhang D.-C."/>
            <person name="Albuquerque L."/>
            <person name="Franca L."/>
            <person name="Froufe H.J.C."/>
            <person name="Barroso C."/>
            <person name="Egas C."/>
            <person name="Da Costa M."/>
            <person name="Margesin R."/>
        </authorList>
    </citation>
    <scope>NUCLEOTIDE SEQUENCE [LARGE SCALE GENOMIC DNA]</scope>
    <source>
        <strain evidence="3 4">AM20-91</strain>
    </source>
</reference>